<feature type="transmembrane region" description="Helical" evidence="7">
    <location>
        <begin position="251"/>
        <end position="270"/>
    </location>
</feature>
<evidence type="ECO:0000256" key="7">
    <source>
        <dbReference type="SAM" id="Phobius"/>
    </source>
</evidence>
<keyword evidence="4 7" id="KW-0812">Transmembrane</keyword>
<reference evidence="9 10" key="1">
    <citation type="submission" date="2016-10" db="EMBL/GenBank/DDBJ databases">
        <authorList>
            <person name="de Groot N.N."/>
        </authorList>
    </citation>
    <scope>NUCLEOTIDE SEQUENCE [LARGE SCALE GENOMIC DNA]</scope>
    <source>
        <strain evidence="9 10">DSM 16981</strain>
    </source>
</reference>
<organism evidence="9 10">
    <name type="scientific">Megasphaera paucivorans</name>
    <dbReference type="NCBI Taxonomy" id="349095"/>
    <lineage>
        <taxon>Bacteria</taxon>
        <taxon>Bacillati</taxon>
        <taxon>Bacillota</taxon>
        <taxon>Negativicutes</taxon>
        <taxon>Veillonellales</taxon>
        <taxon>Veillonellaceae</taxon>
        <taxon>Megasphaera</taxon>
    </lineage>
</organism>
<feature type="transmembrane region" description="Helical" evidence="7">
    <location>
        <begin position="78"/>
        <end position="99"/>
    </location>
</feature>
<dbReference type="AlphaFoldDB" id="A0A1H0C0B4"/>
<dbReference type="PANTHER" id="PTHR32322:SF18">
    <property type="entry name" value="S-ADENOSYLMETHIONINE_S-ADENOSYLHOMOCYSTEINE TRANSPORTER"/>
    <property type="match status" value="1"/>
</dbReference>
<evidence type="ECO:0000256" key="2">
    <source>
        <dbReference type="ARBA" id="ARBA00007362"/>
    </source>
</evidence>
<dbReference type="InterPro" id="IPR050638">
    <property type="entry name" value="AA-Vitamin_Transporters"/>
</dbReference>
<feature type="transmembrane region" description="Helical" evidence="7">
    <location>
        <begin position="105"/>
        <end position="124"/>
    </location>
</feature>
<feature type="domain" description="EamA" evidence="8">
    <location>
        <begin position="161"/>
        <end position="293"/>
    </location>
</feature>
<keyword evidence="6 7" id="KW-0472">Membrane</keyword>
<evidence type="ECO:0000259" key="8">
    <source>
        <dbReference type="Pfam" id="PF00892"/>
    </source>
</evidence>
<evidence type="ECO:0000256" key="6">
    <source>
        <dbReference type="ARBA" id="ARBA00023136"/>
    </source>
</evidence>
<dbReference type="Pfam" id="PF00892">
    <property type="entry name" value="EamA"/>
    <property type="match status" value="2"/>
</dbReference>
<feature type="transmembrane region" description="Helical" evidence="7">
    <location>
        <begin position="218"/>
        <end position="239"/>
    </location>
</feature>
<feature type="domain" description="EamA" evidence="8">
    <location>
        <begin position="8"/>
        <end position="147"/>
    </location>
</feature>
<comment type="subcellular location">
    <subcellularLocation>
        <location evidence="1">Cell membrane</location>
        <topology evidence="1">Multi-pass membrane protein</topology>
    </subcellularLocation>
</comment>
<keyword evidence="5 7" id="KW-1133">Transmembrane helix</keyword>
<dbReference type="SUPFAM" id="SSF103481">
    <property type="entry name" value="Multidrug resistance efflux transporter EmrE"/>
    <property type="match status" value="2"/>
</dbReference>
<dbReference type="InterPro" id="IPR037185">
    <property type="entry name" value="EmrE-like"/>
</dbReference>
<dbReference type="EMBL" id="FNHQ01000061">
    <property type="protein sequence ID" value="SDN51333.1"/>
    <property type="molecule type" value="Genomic_DNA"/>
</dbReference>
<feature type="transmembrane region" description="Helical" evidence="7">
    <location>
        <begin position="12"/>
        <end position="32"/>
    </location>
</feature>
<keyword evidence="10" id="KW-1185">Reference proteome</keyword>
<evidence type="ECO:0000256" key="1">
    <source>
        <dbReference type="ARBA" id="ARBA00004651"/>
    </source>
</evidence>
<proteinExistence type="inferred from homology"/>
<dbReference type="InterPro" id="IPR000620">
    <property type="entry name" value="EamA_dom"/>
</dbReference>
<dbReference type="RefSeq" id="WP_176763017.1">
    <property type="nucleotide sequence ID" value="NZ_FNHQ01000061.1"/>
</dbReference>
<name>A0A1H0C0B4_9FIRM</name>
<evidence type="ECO:0000313" key="10">
    <source>
        <dbReference type="Proteomes" id="UP000199309"/>
    </source>
</evidence>
<evidence type="ECO:0000256" key="5">
    <source>
        <dbReference type="ARBA" id="ARBA00022989"/>
    </source>
</evidence>
<feature type="transmembrane region" description="Helical" evidence="7">
    <location>
        <begin position="161"/>
        <end position="178"/>
    </location>
</feature>
<feature type="transmembrane region" description="Helical" evidence="7">
    <location>
        <begin position="38"/>
        <end position="58"/>
    </location>
</feature>
<dbReference type="PANTHER" id="PTHR32322">
    <property type="entry name" value="INNER MEMBRANE TRANSPORTER"/>
    <property type="match status" value="1"/>
</dbReference>
<protein>
    <submittedName>
        <fullName evidence="9">Threonine/homoserine efflux transporter RhtA</fullName>
    </submittedName>
</protein>
<evidence type="ECO:0000313" key="9">
    <source>
        <dbReference type="EMBL" id="SDN51333.1"/>
    </source>
</evidence>
<dbReference type="Proteomes" id="UP000199309">
    <property type="component" value="Unassembled WGS sequence"/>
</dbReference>
<evidence type="ECO:0000256" key="4">
    <source>
        <dbReference type="ARBA" id="ARBA00022692"/>
    </source>
</evidence>
<feature type="transmembrane region" description="Helical" evidence="7">
    <location>
        <begin position="136"/>
        <end position="155"/>
    </location>
</feature>
<dbReference type="GO" id="GO:0005886">
    <property type="term" value="C:plasma membrane"/>
    <property type="evidence" value="ECO:0007669"/>
    <property type="project" value="UniProtKB-SubCell"/>
</dbReference>
<sequence>MVEENFKRGMLCTVLGSLSWGISGTCGQYLFSNYHIDAIFLTNCRLLGAGAILLLFALSSQRKQLFDLLQTRQNWFRLFLFAVCGLLLCQITYLSAIQYSNSGTATILQTLNVIMMAFLSCFHFRRLPTLRENISVVLALIGVFLIATGGTPSHMLLSPQGLFWGIGAAIGSVIYTILPNRLIVKWGTIPVNGCAMLIGGILLSSVSHPWTASVSLDIYGIVAIIFIVLIGTVASFTLFLRGVGDIGPVKATFIGTLEPVSAAFSSFFWLNTPFRLADFLGFICILTTVYLITLRH</sequence>
<accession>A0A1H0C0B4</accession>
<feature type="transmembrane region" description="Helical" evidence="7">
    <location>
        <begin position="276"/>
        <end position="294"/>
    </location>
</feature>
<evidence type="ECO:0000256" key="3">
    <source>
        <dbReference type="ARBA" id="ARBA00022475"/>
    </source>
</evidence>
<gene>
    <name evidence="9" type="ORF">SAMN05660299_02828</name>
</gene>
<feature type="transmembrane region" description="Helical" evidence="7">
    <location>
        <begin position="190"/>
        <end position="212"/>
    </location>
</feature>
<comment type="similarity">
    <text evidence="2">Belongs to the EamA transporter family.</text>
</comment>
<keyword evidence="3" id="KW-1003">Cell membrane</keyword>